<evidence type="ECO:0000259" key="3">
    <source>
        <dbReference type="Pfam" id="PF17651"/>
    </source>
</evidence>
<dbReference type="InterPro" id="IPR042259">
    <property type="entry name" value="Raco-like_middle_sf"/>
</dbReference>
<evidence type="ECO:0000313" key="4">
    <source>
        <dbReference type="EMBL" id="HIS93202.1"/>
    </source>
</evidence>
<evidence type="ECO:0000313" key="5">
    <source>
        <dbReference type="Proteomes" id="UP000824140"/>
    </source>
</evidence>
<protein>
    <submittedName>
        <fullName evidence="4">DUF4445 domain-containing protein</fullName>
    </submittedName>
</protein>
<dbReference type="CDD" id="cd00207">
    <property type="entry name" value="fer2"/>
    <property type="match status" value="1"/>
</dbReference>
<comment type="caution">
    <text evidence="4">The sequence shown here is derived from an EMBL/GenBank/DDBJ whole genome shotgun (WGS) entry which is preliminary data.</text>
</comment>
<reference evidence="4" key="1">
    <citation type="submission" date="2020-10" db="EMBL/GenBank/DDBJ databases">
        <authorList>
            <person name="Gilroy R."/>
        </authorList>
    </citation>
    <scope>NUCLEOTIDE SEQUENCE</scope>
    <source>
        <strain evidence="4">13766</strain>
    </source>
</reference>
<gene>
    <name evidence="4" type="ORF">IAA84_09330</name>
</gene>
<dbReference type="InterPro" id="IPR012675">
    <property type="entry name" value="Beta-grasp_dom_sf"/>
</dbReference>
<dbReference type="Proteomes" id="UP000824140">
    <property type="component" value="Unassembled WGS sequence"/>
</dbReference>
<dbReference type="PANTHER" id="PTHR42895">
    <property type="entry name" value="IRON-SULFUR CLUSTER-BINDING PROTEIN-RELATED"/>
    <property type="match status" value="1"/>
</dbReference>
<dbReference type="AlphaFoldDB" id="A0A9D1G1B9"/>
<dbReference type="SUPFAM" id="SSF54292">
    <property type="entry name" value="2Fe-2S ferredoxin-like"/>
    <property type="match status" value="1"/>
</dbReference>
<proteinExistence type="predicted"/>
<feature type="domain" description="2Fe-2S ferredoxin-type" evidence="1">
    <location>
        <begin position="9"/>
        <end position="66"/>
    </location>
</feature>
<dbReference type="Gene3D" id="3.30.420.480">
    <property type="entry name" value="Domain of unknown function (DUF4445)"/>
    <property type="match status" value="1"/>
</dbReference>
<feature type="domain" description="RACo C-terminal" evidence="2">
    <location>
        <begin position="238"/>
        <end position="459"/>
    </location>
</feature>
<evidence type="ECO:0000259" key="2">
    <source>
        <dbReference type="Pfam" id="PF14574"/>
    </source>
</evidence>
<evidence type="ECO:0000259" key="1">
    <source>
        <dbReference type="Pfam" id="PF00111"/>
    </source>
</evidence>
<dbReference type="EMBL" id="DVJN01000187">
    <property type="protein sequence ID" value="HIS93202.1"/>
    <property type="molecule type" value="Genomic_DNA"/>
</dbReference>
<dbReference type="InterPro" id="IPR036010">
    <property type="entry name" value="2Fe-2S_ferredoxin-like_sf"/>
</dbReference>
<dbReference type="Pfam" id="PF14574">
    <property type="entry name" value="RACo_C_ter"/>
    <property type="match status" value="1"/>
</dbReference>
<feature type="domain" description="RACo-like middle region" evidence="3">
    <location>
        <begin position="100"/>
        <end position="233"/>
    </location>
</feature>
<dbReference type="Gene3D" id="3.10.20.30">
    <property type="match status" value="1"/>
</dbReference>
<dbReference type="InterPro" id="IPR041414">
    <property type="entry name" value="Raco-like_middle"/>
</dbReference>
<organism evidence="4 5">
    <name type="scientific">Candidatus Alectryocaccomicrobium excrementavium</name>
    <dbReference type="NCBI Taxonomy" id="2840668"/>
    <lineage>
        <taxon>Bacteria</taxon>
        <taxon>Bacillati</taxon>
        <taxon>Bacillota</taxon>
        <taxon>Clostridia</taxon>
        <taxon>Candidatus Alectryocaccomicrobium</taxon>
    </lineage>
</organism>
<dbReference type="InterPro" id="IPR052911">
    <property type="entry name" value="Corrinoid_activation_enz"/>
</dbReference>
<dbReference type="PANTHER" id="PTHR42895:SF2">
    <property type="entry name" value="IRON-SULFUR CLUSTER PROTEIN"/>
    <property type="match status" value="1"/>
</dbReference>
<dbReference type="Pfam" id="PF00111">
    <property type="entry name" value="Fer2"/>
    <property type="match status" value="1"/>
</dbReference>
<dbReference type="GO" id="GO:0051536">
    <property type="term" value="F:iron-sulfur cluster binding"/>
    <property type="evidence" value="ECO:0007669"/>
    <property type="project" value="InterPro"/>
</dbReference>
<dbReference type="InterPro" id="IPR001041">
    <property type="entry name" value="2Fe-2S_ferredoxin-type"/>
</dbReference>
<dbReference type="InterPro" id="IPR027980">
    <property type="entry name" value="RACo_C"/>
</dbReference>
<dbReference type="Pfam" id="PF17651">
    <property type="entry name" value="Raco_middle"/>
    <property type="match status" value="1"/>
</dbReference>
<name>A0A9D1G1B9_9FIRM</name>
<reference evidence="4" key="2">
    <citation type="journal article" date="2021" name="PeerJ">
        <title>Extensive microbial diversity within the chicken gut microbiome revealed by metagenomics and culture.</title>
        <authorList>
            <person name="Gilroy R."/>
            <person name="Ravi A."/>
            <person name="Getino M."/>
            <person name="Pursley I."/>
            <person name="Horton D.L."/>
            <person name="Alikhan N.F."/>
            <person name="Baker D."/>
            <person name="Gharbi K."/>
            <person name="Hall N."/>
            <person name="Watson M."/>
            <person name="Adriaenssens E.M."/>
            <person name="Foster-Nyarko E."/>
            <person name="Jarju S."/>
            <person name="Secka A."/>
            <person name="Antonio M."/>
            <person name="Oren A."/>
            <person name="Chaudhuri R.R."/>
            <person name="La Ragione R."/>
            <person name="Hildebrand F."/>
            <person name="Pallen M.J."/>
        </authorList>
    </citation>
    <scope>NUCLEOTIDE SEQUENCE</scope>
    <source>
        <strain evidence="4">13766</strain>
    </source>
</reference>
<sequence length="460" mass="47127">MRIQGNGELLTALLPGINAPCGGKGRCGKCRVKARGALSQPTAAERAALGEQALAEGVRLACQARALGEVEVEFERDSGEVLLRAREKAMAVDPGQSGVGCAIDVGTTTLAVYRVDLATGRVLGTDSAMNPQRRFGADVISRIQSAARGEDLTAPIREALGGMAGGACRWTVVGNPAMMQLLCGMPVDGLGRAPFTPAYRAAIEKDGAYVGPLISGFVGADAVSAALFAGLDQGNATRLLLDVGTNGEMLLAHGGEIGACAAAAGPAFEGAHIACGMGGAPGAIRRARRLEDGQWELSVVGDGAPRGLCGSGLIDAIAGLLASGGIDETGRLAEEVSFAPGVYLTQQDVREVQLAKGAIAAGIELLMREMGVAEIDECYLTGGFGSAIDPASALAIGLLPESLAGKIVPIGNAAGMGAVEMLLSRAARERAQAIAARARYIELSELEDFQDAFVEHMLFE</sequence>
<accession>A0A9D1G1B9</accession>